<keyword evidence="2" id="KW-1185">Reference proteome</keyword>
<accession>A0A8H7W0G9</accession>
<organism evidence="1 2">
    <name type="scientific">Thamnidium elegans</name>
    <dbReference type="NCBI Taxonomy" id="101142"/>
    <lineage>
        <taxon>Eukaryota</taxon>
        <taxon>Fungi</taxon>
        <taxon>Fungi incertae sedis</taxon>
        <taxon>Mucoromycota</taxon>
        <taxon>Mucoromycotina</taxon>
        <taxon>Mucoromycetes</taxon>
        <taxon>Mucorales</taxon>
        <taxon>Mucorineae</taxon>
        <taxon>Mucoraceae</taxon>
        <taxon>Thamnidium</taxon>
    </lineage>
</organism>
<dbReference type="EMBL" id="JAEPRE010000033">
    <property type="protein sequence ID" value="KAG2235418.1"/>
    <property type="molecule type" value="Genomic_DNA"/>
</dbReference>
<evidence type="ECO:0000313" key="1">
    <source>
        <dbReference type="EMBL" id="KAG2235418.1"/>
    </source>
</evidence>
<dbReference type="Proteomes" id="UP000613177">
    <property type="component" value="Unassembled WGS sequence"/>
</dbReference>
<reference evidence="1" key="1">
    <citation type="submission" date="2021-01" db="EMBL/GenBank/DDBJ databases">
        <title>Metabolic potential, ecology and presence of endohyphal bacteria is reflected in genomic diversity of Mucoromycotina.</title>
        <authorList>
            <person name="Muszewska A."/>
            <person name="Okrasinska A."/>
            <person name="Steczkiewicz K."/>
            <person name="Drgas O."/>
            <person name="Orlowska M."/>
            <person name="Perlinska-Lenart U."/>
            <person name="Aleksandrzak-Piekarczyk T."/>
            <person name="Szatraj K."/>
            <person name="Zielenkiewicz U."/>
            <person name="Pilsyk S."/>
            <person name="Malc E."/>
            <person name="Mieczkowski P."/>
            <person name="Kruszewska J.S."/>
            <person name="Biernat P."/>
            <person name="Pawlowska J."/>
        </authorList>
    </citation>
    <scope>NUCLEOTIDE SEQUENCE</scope>
    <source>
        <strain evidence="1">WA0000018081</strain>
    </source>
</reference>
<name>A0A8H7W0G9_9FUNG</name>
<comment type="caution">
    <text evidence="1">The sequence shown here is derived from an EMBL/GenBank/DDBJ whole genome shotgun (WGS) entry which is preliminary data.</text>
</comment>
<gene>
    <name evidence="1" type="ORF">INT48_005768</name>
</gene>
<dbReference type="AlphaFoldDB" id="A0A8H7W0G9"/>
<protein>
    <submittedName>
        <fullName evidence="1">Uncharacterized protein</fullName>
    </submittedName>
</protein>
<sequence length="339" mass="38961">MFNDITVNHGYQEWLKTAAILDPPYDYISFSDFDEQNVKRKSNKDTAFSRTYSEYWKVRDERAHQSNIRKRTQAALQDITDNIVGSMVDSTKRLRSNNPETANDATDDNISSVVKVYEKESAPSPTSIRSIIKSYQLPNNEVFDMIVHADVNFIEAVGLYCLNLIQSPRNPLLFSSLERTAATQTTIMLLHNLFLSVNDLIGFNWIEVETLLTNKTKWDGVGFCPTSEKKIGLVLVEFSGGIMFNSTKKKATHDESKIENGIISFIEFTKSKAAYFVRFHAMKLYLEAIFYVDETYIRRTYITMKFPTTATELQVFFTQVPMVLNWKKSLVDSLSQIEY</sequence>
<proteinExistence type="predicted"/>
<evidence type="ECO:0000313" key="2">
    <source>
        <dbReference type="Proteomes" id="UP000613177"/>
    </source>
</evidence>